<evidence type="ECO:0000313" key="2">
    <source>
        <dbReference type="EMBL" id="ABM78072.1"/>
    </source>
</evidence>
<dbReference type="Proteomes" id="UP000002274">
    <property type="component" value="Chromosome"/>
</dbReference>
<dbReference type="EMBL" id="CP000554">
    <property type="protein sequence ID" value="ABM78072.1"/>
    <property type="molecule type" value="Genomic_DNA"/>
</dbReference>
<dbReference type="AlphaFoldDB" id="A2C9B2"/>
<keyword evidence="1" id="KW-0812">Transmembrane</keyword>
<name>A2C9B2_PROM3</name>
<dbReference type="HOGENOM" id="CLU_3083501_0_0_3"/>
<protein>
    <submittedName>
        <fullName evidence="2">Uncharacterized protein</fullName>
    </submittedName>
</protein>
<organism evidence="2 3">
    <name type="scientific">Prochlorococcus marinus (strain MIT 9303)</name>
    <dbReference type="NCBI Taxonomy" id="59922"/>
    <lineage>
        <taxon>Bacteria</taxon>
        <taxon>Bacillati</taxon>
        <taxon>Cyanobacteriota</taxon>
        <taxon>Cyanophyceae</taxon>
        <taxon>Synechococcales</taxon>
        <taxon>Prochlorococcaceae</taxon>
        <taxon>Prochlorococcus</taxon>
    </lineage>
</organism>
<evidence type="ECO:0000256" key="1">
    <source>
        <dbReference type="SAM" id="Phobius"/>
    </source>
</evidence>
<keyword evidence="1" id="KW-1133">Transmembrane helix</keyword>
<accession>A2C9B2</accession>
<evidence type="ECO:0000313" key="3">
    <source>
        <dbReference type="Proteomes" id="UP000002274"/>
    </source>
</evidence>
<proteinExistence type="predicted"/>
<dbReference type="RefSeq" id="WP_011825970.1">
    <property type="nucleotide sequence ID" value="NC_008820.1"/>
</dbReference>
<gene>
    <name evidence="2" type="ordered locus">P9303_13251</name>
</gene>
<feature type="transmembrane region" description="Helical" evidence="1">
    <location>
        <begin position="6"/>
        <end position="24"/>
    </location>
</feature>
<reference evidence="2 3" key="1">
    <citation type="journal article" date="2007" name="PLoS Genet.">
        <title>Patterns and implications of gene gain and loss in the evolution of Prochlorococcus.</title>
        <authorList>
            <person name="Kettler G.C."/>
            <person name="Martiny A.C."/>
            <person name="Huang K."/>
            <person name="Zucker J."/>
            <person name="Coleman M.L."/>
            <person name="Rodrigue S."/>
            <person name="Chen F."/>
            <person name="Lapidus A."/>
            <person name="Ferriera S."/>
            <person name="Johnson J."/>
            <person name="Steglich C."/>
            <person name="Church G.M."/>
            <person name="Richardson P."/>
            <person name="Chisholm S.W."/>
        </authorList>
    </citation>
    <scope>NUCLEOTIDE SEQUENCE [LARGE SCALE GENOMIC DNA]</scope>
    <source>
        <strain evidence="2 3">MIT 9303</strain>
    </source>
</reference>
<dbReference type="STRING" id="59922.P9303_13251"/>
<dbReference type="KEGG" id="pmf:P9303_13251"/>
<sequence length="52" mass="5488">MPSTLITMFNNIVIIQLAAILAACSYDKDEAIIKWGGLLVAVVTLVVGLVQG</sequence>
<keyword evidence="1" id="KW-0472">Membrane</keyword>
<feature type="transmembrane region" description="Helical" evidence="1">
    <location>
        <begin position="31"/>
        <end position="50"/>
    </location>
</feature>